<organism evidence="5 6">
    <name type="scientific">Dictyobacter kobayashii</name>
    <dbReference type="NCBI Taxonomy" id="2014872"/>
    <lineage>
        <taxon>Bacteria</taxon>
        <taxon>Bacillati</taxon>
        <taxon>Chloroflexota</taxon>
        <taxon>Ktedonobacteria</taxon>
        <taxon>Ktedonobacterales</taxon>
        <taxon>Dictyobacteraceae</taxon>
        <taxon>Dictyobacter</taxon>
    </lineage>
</organism>
<dbReference type="InterPro" id="IPR001845">
    <property type="entry name" value="HTH_ArsR_DNA-bd_dom"/>
</dbReference>
<dbReference type="PANTHER" id="PTHR43132">
    <property type="entry name" value="ARSENICAL RESISTANCE OPERON REPRESSOR ARSR-RELATED"/>
    <property type="match status" value="1"/>
</dbReference>
<proteinExistence type="predicted"/>
<dbReference type="PROSITE" id="PS50987">
    <property type="entry name" value="HTH_ARSR_2"/>
    <property type="match status" value="1"/>
</dbReference>
<dbReference type="GO" id="GO:0003677">
    <property type="term" value="F:DNA binding"/>
    <property type="evidence" value="ECO:0007669"/>
    <property type="project" value="UniProtKB-KW"/>
</dbReference>
<reference evidence="6" key="1">
    <citation type="submission" date="2018-12" db="EMBL/GenBank/DDBJ databases">
        <title>Tengunoibacter tsumagoiensis gen. nov., sp. nov., Dictyobacter kobayashii sp. nov., D. alpinus sp. nov., and D. joshuensis sp. nov. and description of Dictyobacteraceae fam. nov. within the order Ktedonobacterales isolated from Tengu-no-mugimeshi.</title>
        <authorList>
            <person name="Wang C.M."/>
            <person name="Zheng Y."/>
            <person name="Sakai Y."/>
            <person name="Toyoda A."/>
            <person name="Minakuchi Y."/>
            <person name="Abe K."/>
            <person name="Yokota A."/>
            <person name="Yabe S."/>
        </authorList>
    </citation>
    <scope>NUCLEOTIDE SEQUENCE [LARGE SCALE GENOMIC DNA]</scope>
    <source>
        <strain evidence="6">Uno11</strain>
    </source>
</reference>
<dbReference type="SMART" id="SM00418">
    <property type="entry name" value="HTH_ARSR"/>
    <property type="match status" value="1"/>
</dbReference>
<evidence type="ECO:0000256" key="2">
    <source>
        <dbReference type="ARBA" id="ARBA00023125"/>
    </source>
</evidence>
<gene>
    <name evidence="5" type="ORF">KDK_79280</name>
</gene>
<dbReference type="InterPro" id="IPR036388">
    <property type="entry name" value="WH-like_DNA-bd_sf"/>
</dbReference>
<evidence type="ECO:0000256" key="1">
    <source>
        <dbReference type="ARBA" id="ARBA00023015"/>
    </source>
</evidence>
<keyword evidence="3" id="KW-0804">Transcription</keyword>
<name>A0A402AYG3_9CHLR</name>
<dbReference type="Pfam" id="PF01022">
    <property type="entry name" value="HTH_5"/>
    <property type="match status" value="1"/>
</dbReference>
<protein>
    <recommendedName>
        <fullName evidence="4">HTH arsR-type domain-containing protein</fullName>
    </recommendedName>
</protein>
<evidence type="ECO:0000313" key="5">
    <source>
        <dbReference type="EMBL" id="GCE24128.1"/>
    </source>
</evidence>
<dbReference type="InterPro" id="IPR051011">
    <property type="entry name" value="Metal_resp_trans_reg"/>
</dbReference>
<dbReference type="InterPro" id="IPR036390">
    <property type="entry name" value="WH_DNA-bd_sf"/>
</dbReference>
<dbReference type="CDD" id="cd00090">
    <property type="entry name" value="HTH_ARSR"/>
    <property type="match status" value="1"/>
</dbReference>
<comment type="caution">
    <text evidence="5">The sequence shown here is derived from an EMBL/GenBank/DDBJ whole genome shotgun (WGS) entry which is preliminary data.</text>
</comment>
<dbReference type="Gene3D" id="1.10.10.10">
    <property type="entry name" value="Winged helix-like DNA-binding domain superfamily/Winged helix DNA-binding domain"/>
    <property type="match status" value="1"/>
</dbReference>
<evidence type="ECO:0000256" key="3">
    <source>
        <dbReference type="ARBA" id="ARBA00023163"/>
    </source>
</evidence>
<accession>A0A402AYG3</accession>
<dbReference type="GO" id="GO:0003700">
    <property type="term" value="F:DNA-binding transcription factor activity"/>
    <property type="evidence" value="ECO:0007669"/>
    <property type="project" value="InterPro"/>
</dbReference>
<dbReference type="SUPFAM" id="SSF46785">
    <property type="entry name" value="Winged helix' DNA-binding domain"/>
    <property type="match status" value="1"/>
</dbReference>
<dbReference type="RefSeq" id="WP_161978002.1">
    <property type="nucleotide sequence ID" value="NZ_BIFS01000002.1"/>
</dbReference>
<keyword evidence="6" id="KW-1185">Reference proteome</keyword>
<dbReference type="AlphaFoldDB" id="A0A402AYG3"/>
<dbReference type="InterPro" id="IPR011991">
    <property type="entry name" value="ArsR-like_HTH"/>
</dbReference>
<dbReference type="Proteomes" id="UP000287188">
    <property type="component" value="Unassembled WGS sequence"/>
</dbReference>
<evidence type="ECO:0000313" key="6">
    <source>
        <dbReference type="Proteomes" id="UP000287188"/>
    </source>
</evidence>
<keyword evidence="2" id="KW-0238">DNA-binding</keyword>
<keyword evidence="1" id="KW-0805">Transcription regulation</keyword>
<dbReference type="EMBL" id="BIFS01000002">
    <property type="protein sequence ID" value="GCE24128.1"/>
    <property type="molecule type" value="Genomic_DNA"/>
</dbReference>
<sequence>MNPSIAAVQAPELFKLLSHDIRWQIVTLLARSDYYGQELVKILKQPQNLISYHLKQLTGSHLVHERRNDVDERSIYYSLDIEMLRTLYLASGTALHLDADVAPLAGPREVGGVRYASCSSAPITVPAPKWLKRFYAS</sequence>
<evidence type="ECO:0000259" key="4">
    <source>
        <dbReference type="PROSITE" id="PS50987"/>
    </source>
</evidence>
<feature type="domain" description="HTH arsR-type" evidence="4">
    <location>
        <begin position="2"/>
        <end position="99"/>
    </location>
</feature>
<dbReference type="PANTHER" id="PTHR43132:SF2">
    <property type="entry name" value="ARSENICAL RESISTANCE OPERON REPRESSOR ARSR-RELATED"/>
    <property type="match status" value="1"/>
</dbReference>